<dbReference type="Gene3D" id="1.10.20.10">
    <property type="entry name" value="Histone, subunit A"/>
    <property type="match status" value="1"/>
</dbReference>
<evidence type="ECO:0000256" key="3">
    <source>
        <dbReference type="ARBA" id="ARBA00023015"/>
    </source>
</evidence>
<dbReference type="GO" id="GO:0046982">
    <property type="term" value="F:protein heterodimerization activity"/>
    <property type="evidence" value="ECO:0007669"/>
    <property type="project" value="InterPro"/>
</dbReference>
<feature type="region of interest" description="Disordered" evidence="6">
    <location>
        <begin position="148"/>
        <end position="191"/>
    </location>
</feature>
<comment type="caution">
    <text evidence="7">The sequence shown here is derived from an EMBL/GenBank/DDBJ whole genome shotgun (WGS) entry which is preliminary data.</text>
</comment>
<comment type="subcellular location">
    <subcellularLocation>
        <location evidence="1">Nucleus</location>
    </subcellularLocation>
</comment>
<evidence type="ECO:0000256" key="4">
    <source>
        <dbReference type="ARBA" id="ARBA00023163"/>
    </source>
</evidence>
<reference evidence="7 8" key="1">
    <citation type="submission" date="2024-03" db="EMBL/GenBank/DDBJ databases">
        <title>The Acrasis kona genome and developmental transcriptomes reveal deep origins of eukaryotic multicellular pathways.</title>
        <authorList>
            <person name="Sheikh S."/>
            <person name="Fu C.-J."/>
            <person name="Brown M.W."/>
            <person name="Baldauf S.L."/>
        </authorList>
    </citation>
    <scope>NUCLEOTIDE SEQUENCE [LARGE SCALE GENOMIC DNA]</scope>
    <source>
        <strain evidence="7 8">ATCC MYA-3509</strain>
    </source>
</reference>
<dbReference type="GO" id="GO:0000124">
    <property type="term" value="C:SAGA complex"/>
    <property type="evidence" value="ECO:0007669"/>
    <property type="project" value="TreeGrafter"/>
</dbReference>
<dbReference type="GO" id="GO:0016251">
    <property type="term" value="F:RNA polymerase II general transcription initiation factor activity"/>
    <property type="evidence" value="ECO:0007669"/>
    <property type="project" value="TreeGrafter"/>
</dbReference>
<evidence type="ECO:0000256" key="5">
    <source>
        <dbReference type="ARBA" id="ARBA00023242"/>
    </source>
</evidence>
<evidence type="ECO:0000313" key="7">
    <source>
        <dbReference type="EMBL" id="KAL0482728.1"/>
    </source>
</evidence>
<dbReference type="PANTHER" id="PTHR48068">
    <property type="entry name" value="TAF9 RNA POLYMERASE II, TATA BOX-BINDING PROTEIN (TBP)-ASSOCIATED FACTOR"/>
    <property type="match status" value="1"/>
</dbReference>
<protein>
    <submittedName>
        <fullName evidence="7">Transcription initiation factor TFIID subunit 9B</fullName>
    </submittedName>
</protein>
<comment type="similarity">
    <text evidence="2">Belongs to the TAF9 family.</text>
</comment>
<dbReference type="InterPro" id="IPR051431">
    <property type="entry name" value="TFIID_subunit_9"/>
</dbReference>
<feature type="compositionally biased region" description="Basic and acidic residues" evidence="6">
    <location>
        <begin position="21"/>
        <end position="30"/>
    </location>
</feature>
<evidence type="ECO:0000256" key="2">
    <source>
        <dbReference type="ARBA" id="ARBA00007646"/>
    </source>
</evidence>
<keyword evidence="8" id="KW-1185">Reference proteome</keyword>
<gene>
    <name evidence="7" type="ORF">AKO1_014288</name>
</gene>
<keyword evidence="5" id="KW-0539">Nucleus</keyword>
<accession>A0AAW2Z0F9</accession>
<dbReference type="GO" id="GO:0051123">
    <property type="term" value="P:RNA polymerase II preinitiation complex assembly"/>
    <property type="evidence" value="ECO:0007669"/>
    <property type="project" value="TreeGrafter"/>
</dbReference>
<name>A0AAW2Z0F9_9EUKA</name>
<feature type="compositionally biased region" description="Polar residues" evidence="6">
    <location>
        <begin position="1"/>
        <end position="12"/>
    </location>
</feature>
<keyword evidence="4" id="KW-0804">Transcription</keyword>
<dbReference type="InterPro" id="IPR003162">
    <property type="entry name" value="TFIID-31"/>
</dbReference>
<dbReference type="CDD" id="cd07979">
    <property type="entry name" value="HFD_TAF9"/>
    <property type="match status" value="1"/>
</dbReference>
<sequence length="191" mass="21625">MSDGINSSLGPQQSGGVGSKANEEDSMPRDADVMEKILESMGIKEFEPRVVEQFLELMHRYVNEVLNDALLYQDHSGRDELELEDIRLAIQSKVNYNYTSPPSVEYLLELANHRNTNTFLIPEKPRVLLPPAHHCLAAENYQLDVKSRKRQKLSDEDLAPLEPTEVGDAMVQEDAPPPPQEQENNLMNLDE</sequence>
<evidence type="ECO:0000256" key="6">
    <source>
        <dbReference type="SAM" id="MobiDB-lite"/>
    </source>
</evidence>
<dbReference type="InterPro" id="IPR009072">
    <property type="entry name" value="Histone-fold"/>
</dbReference>
<dbReference type="GO" id="GO:0005669">
    <property type="term" value="C:transcription factor TFIID complex"/>
    <property type="evidence" value="ECO:0007669"/>
    <property type="project" value="TreeGrafter"/>
</dbReference>
<dbReference type="FunFam" id="1.10.20.10:FF:000018">
    <property type="entry name" value="Transcription initiation factor TFIID subunit 9"/>
    <property type="match status" value="1"/>
</dbReference>
<dbReference type="Proteomes" id="UP001431209">
    <property type="component" value="Unassembled WGS sequence"/>
</dbReference>
<organism evidence="7 8">
    <name type="scientific">Acrasis kona</name>
    <dbReference type="NCBI Taxonomy" id="1008807"/>
    <lineage>
        <taxon>Eukaryota</taxon>
        <taxon>Discoba</taxon>
        <taxon>Heterolobosea</taxon>
        <taxon>Tetramitia</taxon>
        <taxon>Eutetramitia</taxon>
        <taxon>Acrasidae</taxon>
        <taxon>Acrasis</taxon>
    </lineage>
</organism>
<dbReference type="SUPFAM" id="SSF47113">
    <property type="entry name" value="Histone-fold"/>
    <property type="match status" value="1"/>
</dbReference>
<dbReference type="AlphaFoldDB" id="A0AAW2Z0F9"/>
<dbReference type="Pfam" id="PF02291">
    <property type="entry name" value="TFIID-31kDa"/>
    <property type="match status" value="1"/>
</dbReference>
<dbReference type="EMBL" id="JAOPGA020000886">
    <property type="protein sequence ID" value="KAL0482728.1"/>
    <property type="molecule type" value="Genomic_DNA"/>
</dbReference>
<evidence type="ECO:0000256" key="1">
    <source>
        <dbReference type="ARBA" id="ARBA00004123"/>
    </source>
</evidence>
<dbReference type="GO" id="GO:0003713">
    <property type="term" value="F:transcription coactivator activity"/>
    <property type="evidence" value="ECO:0007669"/>
    <property type="project" value="TreeGrafter"/>
</dbReference>
<dbReference type="PANTHER" id="PTHR48068:SF4">
    <property type="entry name" value="TATA-BOX BINDING PROTEIN ASSOCIATED FACTOR 9"/>
    <property type="match status" value="1"/>
</dbReference>
<keyword evidence="3" id="KW-0805">Transcription regulation</keyword>
<evidence type="ECO:0000313" key="8">
    <source>
        <dbReference type="Proteomes" id="UP001431209"/>
    </source>
</evidence>
<proteinExistence type="inferred from homology"/>
<feature type="region of interest" description="Disordered" evidence="6">
    <location>
        <begin position="1"/>
        <end position="30"/>
    </location>
</feature>